<keyword evidence="1" id="KW-0378">Hydrolase</keyword>
<dbReference type="Proteomes" id="UP000076738">
    <property type="component" value="Unassembled WGS sequence"/>
</dbReference>
<sequence>MAASIIALVAAIPAVLGAAAPQFAPPGTGPTVQSMNYTGMSNGTLQNGPVVPGKAFDRFIQVWFENTDFAVANSSTVLQQLATQGILLNNFVAVTHPSEPNYAAVVGGDFWGMGDDNLHFIPSNMSTIVDLLDQKNISWGSYQENMPYDGYQLYNYTQPDYLNSSAPPYTYYVRKHNPLVLYDSVANVPSRNMRNRNFNDFAVDVSNNTLPQWMFITPNLLNDGHDTDIDYIGSFIQYWLLPLLTNPNFNTNRTLILITFDENDTYTDRNQIWSLLLGGIVPSSLHGTTDNTFYSHYSCLSSVQANWRLGSLGRQDTNKTMSNVFDLLISQYAVNYTNEAVTNPPATNLTGNIPGPLNADYWVPFVAPNVNAAGAGGGSVFVGPGTDLSLTSANAPGPVNLTALGETLPDSTPASSVQTAGPTASTTSGATRFPVAGIGAVLALAVGTLLFL</sequence>
<reference evidence="4 5" key="1">
    <citation type="journal article" date="2016" name="Mol. Biol. Evol.">
        <title>Comparative Genomics of Early-Diverging Mushroom-Forming Fungi Provides Insights into the Origins of Lignocellulose Decay Capabilities.</title>
        <authorList>
            <person name="Nagy L.G."/>
            <person name="Riley R."/>
            <person name="Tritt A."/>
            <person name="Adam C."/>
            <person name="Daum C."/>
            <person name="Floudas D."/>
            <person name="Sun H."/>
            <person name="Yadav J.S."/>
            <person name="Pangilinan J."/>
            <person name="Larsson K.H."/>
            <person name="Matsuura K."/>
            <person name="Barry K."/>
            <person name="Labutti K."/>
            <person name="Kuo R."/>
            <person name="Ohm R.A."/>
            <person name="Bhattacharya S.S."/>
            <person name="Shirouzu T."/>
            <person name="Yoshinaga Y."/>
            <person name="Martin F.M."/>
            <person name="Grigoriev I.V."/>
            <person name="Hibbett D.S."/>
        </authorList>
    </citation>
    <scope>NUCLEOTIDE SEQUENCE [LARGE SCALE GENOMIC DNA]</scope>
    <source>
        <strain evidence="4 5">TUFC12733</strain>
    </source>
</reference>
<dbReference type="Pfam" id="PF04185">
    <property type="entry name" value="Phosphoesterase"/>
    <property type="match status" value="1"/>
</dbReference>
<feature type="signal peptide" evidence="3">
    <location>
        <begin position="1"/>
        <end position="17"/>
    </location>
</feature>
<evidence type="ECO:0000256" key="3">
    <source>
        <dbReference type="SAM" id="SignalP"/>
    </source>
</evidence>
<organism evidence="4 5">
    <name type="scientific">Calocera viscosa (strain TUFC12733)</name>
    <dbReference type="NCBI Taxonomy" id="1330018"/>
    <lineage>
        <taxon>Eukaryota</taxon>
        <taxon>Fungi</taxon>
        <taxon>Dikarya</taxon>
        <taxon>Basidiomycota</taxon>
        <taxon>Agaricomycotina</taxon>
        <taxon>Dacrymycetes</taxon>
        <taxon>Dacrymycetales</taxon>
        <taxon>Dacrymycetaceae</taxon>
        <taxon>Calocera</taxon>
    </lineage>
</organism>
<dbReference type="Gene3D" id="3.40.720.10">
    <property type="entry name" value="Alkaline Phosphatase, subunit A"/>
    <property type="match status" value="1"/>
</dbReference>
<name>A0A167K764_CALVF</name>
<feature type="region of interest" description="Disordered" evidence="2">
    <location>
        <begin position="404"/>
        <end position="428"/>
    </location>
</feature>
<keyword evidence="5" id="KW-1185">Reference proteome</keyword>
<gene>
    <name evidence="4" type="ORF">CALVIDRAFT_539091</name>
</gene>
<dbReference type="InterPro" id="IPR007312">
    <property type="entry name" value="Phosphoesterase"/>
</dbReference>
<feature type="compositionally biased region" description="Low complexity" evidence="2">
    <location>
        <begin position="419"/>
        <end position="428"/>
    </location>
</feature>
<evidence type="ECO:0000256" key="2">
    <source>
        <dbReference type="SAM" id="MobiDB-lite"/>
    </source>
</evidence>
<dbReference type="InterPro" id="IPR017850">
    <property type="entry name" value="Alkaline_phosphatase_core_sf"/>
</dbReference>
<dbReference type="GO" id="GO:0009395">
    <property type="term" value="P:phospholipid catabolic process"/>
    <property type="evidence" value="ECO:0007669"/>
    <property type="project" value="TreeGrafter"/>
</dbReference>
<proteinExistence type="predicted"/>
<feature type="compositionally biased region" description="Polar residues" evidence="2">
    <location>
        <begin position="409"/>
        <end position="418"/>
    </location>
</feature>
<dbReference type="PANTHER" id="PTHR31956:SF8">
    <property type="entry name" value="ACID PHOSPHATASE PHOA (AFU_ORTHOLOGUE AFUA_1G03570)"/>
    <property type="match status" value="1"/>
</dbReference>
<evidence type="ECO:0008006" key="6">
    <source>
        <dbReference type="Google" id="ProtNLM"/>
    </source>
</evidence>
<evidence type="ECO:0000256" key="1">
    <source>
        <dbReference type="ARBA" id="ARBA00022801"/>
    </source>
</evidence>
<dbReference type="PANTHER" id="PTHR31956">
    <property type="entry name" value="NON-SPECIFIC PHOSPHOLIPASE C4-RELATED"/>
    <property type="match status" value="1"/>
</dbReference>
<evidence type="ECO:0000313" key="4">
    <source>
        <dbReference type="EMBL" id="KZO94336.1"/>
    </source>
</evidence>
<dbReference type="GO" id="GO:0016788">
    <property type="term" value="F:hydrolase activity, acting on ester bonds"/>
    <property type="evidence" value="ECO:0007669"/>
    <property type="project" value="InterPro"/>
</dbReference>
<dbReference type="OrthoDB" id="5135119at2759"/>
<evidence type="ECO:0000313" key="5">
    <source>
        <dbReference type="Proteomes" id="UP000076738"/>
    </source>
</evidence>
<dbReference type="EMBL" id="KV417295">
    <property type="protein sequence ID" value="KZO94336.1"/>
    <property type="molecule type" value="Genomic_DNA"/>
</dbReference>
<protein>
    <recommendedName>
        <fullName evidence="6">Phosphoesterase-domain-containing protein</fullName>
    </recommendedName>
</protein>
<feature type="chain" id="PRO_5007889252" description="Phosphoesterase-domain-containing protein" evidence="3">
    <location>
        <begin position="18"/>
        <end position="452"/>
    </location>
</feature>
<dbReference type="STRING" id="1330018.A0A167K764"/>
<dbReference type="AlphaFoldDB" id="A0A167K764"/>
<keyword evidence="3" id="KW-0732">Signal</keyword>
<accession>A0A167K764</accession>